<accession>A0A6J4JWA3</accession>
<dbReference type="AlphaFoldDB" id="A0A6J4JWA3"/>
<protein>
    <submittedName>
        <fullName evidence="1">Uncharacterized protein</fullName>
    </submittedName>
</protein>
<gene>
    <name evidence="1" type="ORF">AVDCRST_MAG77-4516</name>
</gene>
<dbReference type="EMBL" id="CADCTC010000240">
    <property type="protein sequence ID" value="CAA9289229.1"/>
    <property type="molecule type" value="Genomic_DNA"/>
</dbReference>
<reference evidence="1" key="1">
    <citation type="submission" date="2020-02" db="EMBL/GenBank/DDBJ databases">
        <authorList>
            <person name="Meier V. D."/>
        </authorList>
    </citation>
    <scope>NUCLEOTIDE SEQUENCE</scope>
    <source>
        <strain evidence="1">AVDCRST_MAG77</strain>
    </source>
</reference>
<name>A0A6J4JWA3_9CHLR</name>
<sequence>MVDQDTVQRDESPPRRLQACALCRITGRPSTAVRPHETAGWLWLSHDFAQAALWAQVAAPTTCPACAEQDTPAPVRAAA</sequence>
<organism evidence="1">
    <name type="scientific">uncultured Chloroflexota bacterium</name>
    <dbReference type="NCBI Taxonomy" id="166587"/>
    <lineage>
        <taxon>Bacteria</taxon>
        <taxon>Bacillati</taxon>
        <taxon>Chloroflexota</taxon>
        <taxon>environmental samples</taxon>
    </lineage>
</organism>
<proteinExistence type="predicted"/>
<evidence type="ECO:0000313" key="1">
    <source>
        <dbReference type="EMBL" id="CAA9289229.1"/>
    </source>
</evidence>